<dbReference type="InterPro" id="IPR033428">
    <property type="entry name" value="DUF5118"/>
</dbReference>
<keyword evidence="5" id="KW-0378">Hydrolase</keyword>
<dbReference type="InterPro" id="IPR024079">
    <property type="entry name" value="MetalloPept_cat_dom_sf"/>
</dbReference>
<evidence type="ECO:0000259" key="3">
    <source>
        <dbReference type="Pfam" id="PF17148"/>
    </source>
</evidence>
<feature type="domain" description="EcxA zinc-binding" evidence="2">
    <location>
        <begin position="397"/>
        <end position="699"/>
    </location>
</feature>
<dbReference type="Proteomes" id="UP001595812">
    <property type="component" value="Unassembled WGS sequence"/>
</dbReference>
<dbReference type="PANTHER" id="PTHR38478:SF1">
    <property type="entry name" value="ZINC DEPENDENT METALLOPROTEASE DOMAIN LIPOPROTEIN"/>
    <property type="match status" value="1"/>
</dbReference>
<sequence length="802" mass="90478">MKKSSLSLILLFLTFTVSAQILNKKNLKSYSGYFDFYYDESEDKIYLEVDRLNDDFLYVNSLASGVGSNDIGLDRGKLGSQRLVYFKKAGNKLLLVQPNLSYRANSDNELERKSIEQAFAQSVLFGFPIKSEENGTYIIDLTPFLMQDAQNVAGTLKRNKEGTYKVDKSKSALALERTKAFPENVEFEALLTFAGEPTGRNLRSVTPTASLVSVIQHHSFVKLPDSNYEPRVFDPRSGAISGSYLDYATPVQEQIRKRFIVRHRLEKKNPNAKVSEAKEPIIYYLDPGTPEPVRSALLDGARWWNEAYETIGFKDAFQVKMLPKDADPMDCRYNVIQWVHRSTRGWSYGASVVDPRTGEIIKGHVSLGSLRIRQDFMIAQALMNKPFAVNDDNYQPMLDLALARIRQLSAHEVGHTIGFAHNFSASTSDRASVMDYPHPQFELKNGNIDFSNAYDVGIGEWDKVTVAYSYSEFDKNANEREELNKILENATKSGLRFISDSDARAQGGAHGLAHLWDNGKSASEELENVLNVRAKAMSQFSKDNIKTNEPYTVLEDVFVPLYFFHRYQTEATIKLVGGMDYNYAIKGDGQKITEYLDRTLQEDALNAILKTLDPKELAIPKNLLDLFPPRAFAYGRTRESFKGKTGVAFDPISASSTASDMTLKLLLHPQRANRLVLQSSLDENQLTLKEVLDELVSNTILKENSSAYHKSIQHEVNVNVLKYIMNLATKDQSYFEVKAIANQALTDLTKSQIRDAMSSATGMQYLRMITEFMKEPEKFKIETVPQIPDGSPIGMDMCSYNE</sequence>
<feature type="signal peptide" evidence="1">
    <location>
        <begin position="1"/>
        <end position="19"/>
    </location>
</feature>
<dbReference type="InterPro" id="IPR033413">
    <property type="entry name" value="DUF5117"/>
</dbReference>
<gene>
    <name evidence="5" type="ORF">ACFOSX_12855</name>
</gene>
<keyword evidence="6" id="KW-1185">Reference proteome</keyword>
<evidence type="ECO:0000313" key="5">
    <source>
        <dbReference type="EMBL" id="MFC3878121.1"/>
    </source>
</evidence>
<keyword evidence="1" id="KW-0732">Signal</keyword>
<feature type="chain" id="PRO_5045377076" evidence="1">
    <location>
        <begin position="20"/>
        <end position="802"/>
    </location>
</feature>
<dbReference type="Pfam" id="PF17148">
    <property type="entry name" value="DUF5117"/>
    <property type="match status" value="1"/>
</dbReference>
<dbReference type="Pfam" id="PF16313">
    <property type="entry name" value="DUF4953"/>
    <property type="match status" value="1"/>
</dbReference>
<name>A0ABV8AMV1_9FLAO</name>
<protein>
    <submittedName>
        <fullName evidence="5">Zinc-dependent metalloprotease</fullName>
    </submittedName>
</protein>
<dbReference type="GO" id="GO:0008237">
    <property type="term" value="F:metallopeptidase activity"/>
    <property type="evidence" value="ECO:0007669"/>
    <property type="project" value="UniProtKB-KW"/>
</dbReference>
<dbReference type="InterPro" id="IPR034032">
    <property type="entry name" value="Zn_MMP-like_bac"/>
</dbReference>
<dbReference type="Gene3D" id="3.40.390.10">
    <property type="entry name" value="Collagenase (Catalytic Domain)"/>
    <property type="match status" value="1"/>
</dbReference>
<organism evidence="5 6">
    <name type="scientific">Winogradskyella maritima</name>
    <dbReference type="NCBI Taxonomy" id="1517766"/>
    <lineage>
        <taxon>Bacteria</taxon>
        <taxon>Pseudomonadati</taxon>
        <taxon>Bacteroidota</taxon>
        <taxon>Flavobacteriia</taxon>
        <taxon>Flavobacteriales</taxon>
        <taxon>Flavobacteriaceae</taxon>
        <taxon>Winogradskyella</taxon>
    </lineage>
</organism>
<dbReference type="PANTHER" id="PTHR38478">
    <property type="entry name" value="PEPTIDASE M1A AND M12B"/>
    <property type="match status" value="1"/>
</dbReference>
<reference evidence="6" key="1">
    <citation type="journal article" date="2019" name="Int. J. Syst. Evol. Microbiol.">
        <title>The Global Catalogue of Microorganisms (GCM) 10K type strain sequencing project: providing services to taxonomists for standard genome sequencing and annotation.</title>
        <authorList>
            <consortium name="The Broad Institute Genomics Platform"/>
            <consortium name="The Broad Institute Genome Sequencing Center for Infectious Disease"/>
            <person name="Wu L."/>
            <person name="Ma J."/>
        </authorList>
    </citation>
    <scope>NUCLEOTIDE SEQUENCE [LARGE SCALE GENOMIC DNA]</scope>
    <source>
        <strain evidence="6">CECT 8979</strain>
    </source>
</reference>
<keyword evidence="5" id="KW-0645">Protease</keyword>
<dbReference type="RefSeq" id="WP_386101845.1">
    <property type="nucleotide sequence ID" value="NZ_JBHSAT010000022.1"/>
</dbReference>
<evidence type="ECO:0000256" key="1">
    <source>
        <dbReference type="SAM" id="SignalP"/>
    </source>
</evidence>
<dbReference type="InterPro" id="IPR032534">
    <property type="entry name" value="EcxA_zinc-bd"/>
</dbReference>
<dbReference type="EMBL" id="JBHSAT010000022">
    <property type="protein sequence ID" value="MFC3878121.1"/>
    <property type="molecule type" value="Genomic_DNA"/>
</dbReference>
<evidence type="ECO:0000259" key="2">
    <source>
        <dbReference type="Pfam" id="PF16313"/>
    </source>
</evidence>
<dbReference type="CDD" id="cd04276">
    <property type="entry name" value="ZnMc_MMP_like_2"/>
    <property type="match status" value="1"/>
</dbReference>
<keyword evidence="5" id="KW-0482">Metalloprotease</keyword>
<dbReference type="SUPFAM" id="SSF55486">
    <property type="entry name" value="Metalloproteases ('zincins'), catalytic domain"/>
    <property type="match status" value="1"/>
</dbReference>
<evidence type="ECO:0000259" key="4">
    <source>
        <dbReference type="Pfam" id="PF17162"/>
    </source>
</evidence>
<proteinExistence type="predicted"/>
<dbReference type="Pfam" id="PF17162">
    <property type="entry name" value="DUF5118"/>
    <property type="match status" value="1"/>
</dbReference>
<feature type="domain" description="DUF5118" evidence="4">
    <location>
        <begin position="24"/>
        <end position="65"/>
    </location>
</feature>
<accession>A0ABV8AMV1</accession>
<feature type="domain" description="DUF5117" evidence="3">
    <location>
        <begin position="76"/>
        <end position="268"/>
    </location>
</feature>
<comment type="caution">
    <text evidence="5">The sequence shown here is derived from an EMBL/GenBank/DDBJ whole genome shotgun (WGS) entry which is preliminary data.</text>
</comment>
<evidence type="ECO:0000313" key="6">
    <source>
        <dbReference type="Proteomes" id="UP001595812"/>
    </source>
</evidence>